<name>A0A5R9G3P6_9BACL</name>
<keyword evidence="1" id="KW-0812">Transmembrane</keyword>
<dbReference type="EMBL" id="VCIW01000012">
    <property type="protein sequence ID" value="TLS50997.1"/>
    <property type="molecule type" value="Genomic_DNA"/>
</dbReference>
<dbReference type="AlphaFoldDB" id="A0A5R9G3P6"/>
<protein>
    <recommendedName>
        <fullName evidence="4">Rod shape-determining protein MreD</fullName>
    </recommendedName>
</protein>
<gene>
    <name evidence="2" type="ORF">FE782_18210</name>
</gene>
<comment type="caution">
    <text evidence="2">The sequence shown here is derived from an EMBL/GenBank/DDBJ whole genome shotgun (WGS) entry which is preliminary data.</text>
</comment>
<keyword evidence="1" id="KW-1133">Transmembrane helix</keyword>
<dbReference type="Proteomes" id="UP000309676">
    <property type="component" value="Unassembled WGS sequence"/>
</dbReference>
<evidence type="ECO:0000313" key="2">
    <source>
        <dbReference type="EMBL" id="TLS50997.1"/>
    </source>
</evidence>
<proteinExistence type="predicted"/>
<accession>A0A5R9G3P6</accession>
<evidence type="ECO:0000256" key="1">
    <source>
        <dbReference type="SAM" id="Phobius"/>
    </source>
</evidence>
<keyword evidence="3" id="KW-1185">Reference proteome</keyword>
<organism evidence="2 3">
    <name type="scientific">Paenibacillus antri</name>
    <dbReference type="NCBI Taxonomy" id="2582848"/>
    <lineage>
        <taxon>Bacteria</taxon>
        <taxon>Bacillati</taxon>
        <taxon>Bacillota</taxon>
        <taxon>Bacilli</taxon>
        <taxon>Bacillales</taxon>
        <taxon>Paenibacillaceae</taxon>
        <taxon>Paenibacillus</taxon>
    </lineage>
</organism>
<feature type="transmembrane region" description="Helical" evidence="1">
    <location>
        <begin position="117"/>
        <end position="136"/>
    </location>
</feature>
<reference evidence="2 3" key="1">
    <citation type="submission" date="2019-05" db="EMBL/GenBank/DDBJ databases">
        <authorList>
            <person name="Narsing Rao M.P."/>
            <person name="Li W.J."/>
        </authorList>
    </citation>
    <scope>NUCLEOTIDE SEQUENCE [LARGE SCALE GENOMIC DNA]</scope>
    <source>
        <strain evidence="2 3">SYSU_K30003</strain>
    </source>
</reference>
<keyword evidence="1" id="KW-0472">Membrane</keyword>
<feature type="transmembrane region" description="Helical" evidence="1">
    <location>
        <begin position="21"/>
        <end position="40"/>
    </location>
</feature>
<feature type="transmembrane region" description="Helical" evidence="1">
    <location>
        <begin position="60"/>
        <end position="77"/>
    </location>
</feature>
<dbReference type="OrthoDB" id="2618234at2"/>
<sequence>MIAAGSIAFLLCPKRLAPTQTLFGLLFGVVAGLMFDHTIAVPPFDLYDVGDQAAYTGFDIFSYLMYAPFGYFFIYFLERRRIRGVFLMFYIVVWVALALLIEYVGLLVGLFHYKEGYLILYSIPIYTFLQSILVLMNRTIFAPRS</sequence>
<evidence type="ECO:0000313" key="3">
    <source>
        <dbReference type="Proteomes" id="UP000309676"/>
    </source>
</evidence>
<evidence type="ECO:0008006" key="4">
    <source>
        <dbReference type="Google" id="ProtNLM"/>
    </source>
</evidence>
<feature type="transmembrane region" description="Helical" evidence="1">
    <location>
        <begin position="89"/>
        <end position="111"/>
    </location>
</feature>